<evidence type="ECO:0000313" key="3">
    <source>
        <dbReference type="RefSeq" id="XP_014678424.1"/>
    </source>
</evidence>
<feature type="compositionally biased region" description="Gly residues" evidence="1">
    <location>
        <begin position="387"/>
        <end position="398"/>
    </location>
</feature>
<dbReference type="Proteomes" id="UP000695022">
    <property type="component" value="Unplaced"/>
</dbReference>
<feature type="compositionally biased region" description="Basic and acidic residues" evidence="1">
    <location>
        <begin position="47"/>
        <end position="61"/>
    </location>
</feature>
<dbReference type="GeneID" id="106818215"/>
<reference evidence="3" key="1">
    <citation type="submission" date="2025-08" db="UniProtKB">
        <authorList>
            <consortium name="RefSeq"/>
        </authorList>
    </citation>
    <scope>IDENTIFICATION</scope>
</reference>
<name>A0ABM1F1V3_PRICU</name>
<feature type="compositionally biased region" description="Polar residues" evidence="1">
    <location>
        <begin position="196"/>
        <end position="225"/>
    </location>
</feature>
<feature type="non-terminal residue" evidence="3">
    <location>
        <position position="413"/>
    </location>
</feature>
<proteinExistence type="predicted"/>
<keyword evidence="2" id="KW-1185">Reference proteome</keyword>
<sequence>MAKGDFASNKESNVRFQRKGNERKSTTSLKKSPDSVYAPYEGSNGDTHGDDSVLTRKPNELKRKHNVTMETGMQDGGGAVHMNNIDQGNYNQTQRMNSEYPPDGVMGGQEYGKMGDGGMNPPSSGINAYNGGYSRPYYEGSGMVNDAANSQANSMYGQYGQSPVGYGKGMQASRGMGGPMGSYASPGQPRMMSGAAISQQGGPTPTLNQLLQSPNPATRYQNSYNDYGGRQLGAHAQDNGGMGYNGPSGPAGPNQWSQRGPYPPQGPMGRMHPYQQGGPNMPDPSQGRAPYSGPGGQVYPQQHQPSQYVGYPGAQRAYMQQGAPPVRPMGNQQPYPQPKSASKKSSSKQSKASVTPTQGPPHHQAPAPYDQQRAPAHMGYNAYMQQPGGGGGGGGGGAGPPPTSQGGEGPPQQ</sequence>
<gene>
    <name evidence="3" type="primary">LOC106818215</name>
</gene>
<feature type="region of interest" description="Disordered" evidence="1">
    <location>
        <begin position="1"/>
        <end position="65"/>
    </location>
</feature>
<organism evidence="2 3">
    <name type="scientific">Priapulus caudatus</name>
    <name type="common">Priapulid worm</name>
    <dbReference type="NCBI Taxonomy" id="37621"/>
    <lineage>
        <taxon>Eukaryota</taxon>
        <taxon>Metazoa</taxon>
        <taxon>Ecdysozoa</taxon>
        <taxon>Scalidophora</taxon>
        <taxon>Priapulida</taxon>
        <taxon>Priapulimorpha</taxon>
        <taxon>Priapulimorphida</taxon>
        <taxon>Priapulidae</taxon>
        <taxon>Priapulus</taxon>
    </lineage>
</organism>
<evidence type="ECO:0000313" key="2">
    <source>
        <dbReference type="Proteomes" id="UP000695022"/>
    </source>
</evidence>
<protein>
    <submittedName>
        <fullName evidence="3">Spidroin-2-like</fullName>
    </submittedName>
</protein>
<dbReference type="RefSeq" id="XP_014678424.1">
    <property type="nucleotide sequence ID" value="XM_014822938.1"/>
</dbReference>
<evidence type="ECO:0000256" key="1">
    <source>
        <dbReference type="SAM" id="MobiDB-lite"/>
    </source>
</evidence>
<feature type="region of interest" description="Disordered" evidence="1">
    <location>
        <begin position="195"/>
        <end position="413"/>
    </location>
</feature>
<accession>A0ABM1F1V3</accession>